<keyword evidence="3" id="KW-1185">Reference proteome</keyword>
<proteinExistence type="predicted"/>
<protein>
    <submittedName>
        <fullName evidence="2">Uncharacterized protein</fullName>
    </submittedName>
</protein>
<accession>A0ABR3LAH8</accession>
<gene>
    <name evidence="2" type="ORF">QQF64_022329</name>
</gene>
<name>A0ABR3LAH8_9TELE</name>
<evidence type="ECO:0000313" key="2">
    <source>
        <dbReference type="EMBL" id="KAL1249011.1"/>
    </source>
</evidence>
<evidence type="ECO:0000313" key="3">
    <source>
        <dbReference type="Proteomes" id="UP001558613"/>
    </source>
</evidence>
<reference evidence="2 3" key="1">
    <citation type="submission" date="2023-09" db="EMBL/GenBank/DDBJ databases">
        <authorList>
            <person name="Wang M."/>
        </authorList>
    </citation>
    <scope>NUCLEOTIDE SEQUENCE [LARGE SCALE GENOMIC DNA]</scope>
    <source>
        <strain evidence="2">GT-2023</strain>
        <tissue evidence="2">Liver</tissue>
    </source>
</reference>
<sequence>MSEEVSGTAERQMEREDSGSRALNRVTGAQMFCFVLFCEVRLSFTSSSPKSSRSTDAHGWRFLEANVFIRQQHKGAATSVLLRSRALRVFCDDKRRQRSFIVCKELLLCSFEIQFTCLLCLQWVKIRTGAF</sequence>
<evidence type="ECO:0000256" key="1">
    <source>
        <dbReference type="SAM" id="MobiDB-lite"/>
    </source>
</evidence>
<comment type="caution">
    <text evidence="2">The sequence shown here is derived from an EMBL/GenBank/DDBJ whole genome shotgun (WGS) entry which is preliminary data.</text>
</comment>
<dbReference type="EMBL" id="JAYMGO010000024">
    <property type="protein sequence ID" value="KAL1249011.1"/>
    <property type="molecule type" value="Genomic_DNA"/>
</dbReference>
<dbReference type="Proteomes" id="UP001558613">
    <property type="component" value="Unassembled WGS sequence"/>
</dbReference>
<organism evidence="2 3">
    <name type="scientific">Cirrhinus molitorella</name>
    <name type="common">mud carp</name>
    <dbReference type="NCBI Taxonomy" id="172907"/>
    <lineage>
        <taxon>Eukaryota</taxon>
        <taxon>Metazoa</taxon>
        <taxon>Chordata</taxon>
        <taxon>Craniata</taxon>
        <taxon>Vertebrata</taxon>
        <taxon>Euteleostomi</taxon>
        <taxon>Actinopterygii</taxon>
        <taxon>Neopterygii</taxon>
        <taxon>Teleostei</taxon>
        <taxon>Ostariophysi</taxon>
        <taxon>Cypriniformes</taxon>
        <taxon>Cyprinidae</taxon>
        <taxon>Labeoninae</taxon>
        <taxon>Labeonini</taxon>
        <taxon>Cirrhinus</taxon>
    </lineage>
</organism>
<feature type="region of interest" description="Disordered" evidence="1">
    <location>
        <begin position="1"/>
        <end position="20"/>
    </location>
</feature>